<evidence type="ECO:0000256" key="1">
    <source>
        <dbReference type="SAM" id="MobiDB-lite"/>
    </source>
</evidence>
<evidence type="ECO:0000313" key="3">
    <source>
        <dbReference type="Proteomes" id="UP000013827"/>
    </source>
</evidence>
<sequence length="76" mass="7924">MWSQGSHGVACGGLCVLIAGSTHPRSRSRVETVTRGDAPRPASHGHGYGQSRAPGPPRVGGRCECVSFFVFSQNAS</sequence>
<reference evidence="2" key="2">
    <citation type="submission" date="2024-10" db="UniProtKB">
        <authorList>
            <consortium name="EnsemblProtists"/>
        </authorList>
    </citation>
    <scope>IDENTIFICATION</scope>
</reference>
<dbReference type="KEGG" id="ehx:EMIHUDRAFT_440233"/>
<feature type="compositionally biased region" description="Basic and acidic residues" evidence="1">
    <location>
        <begin position="28"/>
        <end position="38"/>
    </location>
</feature>
<reference evidence="3" key="1">
    <citation type="journal article" date="2013" name="Nature">
        <title>Pan genome of the phytoplankton Emiliania underpins its global distribution.</title>
        <authorList>
            <person name="Read B.A."/>
            <person name="Kegel J."/>
            <person name="Klute M.J."/>
            <person name="Kuo A."/>
            <person name="Lefebvre S.C."/>
            <person name="Maumus F."/>
            <person name="Mayer C."/>
            <person name="Miller J."/>
            <person name="Monier A."/>
            <person name="Salamov A."/>
            <person name="Young J."/>
            <person name="Aguilar M."/>
            <person name="Claverie J.M."/>
            <person name="Frickenhaus S."/>
            <person name="Gonzalez K."/>
            <person name="Herman E.K."/>
            <person name="Lin Y.C."/>
            <person name="Napier J."/>
            <person name="Ogata H."/>
            <person name="Sarno A.F."/>
            <person name="Shmutz J."/>
            <person name="Schroeder D."/>
            <person name="de Vargas C."/>
            <person name="Verret F."/>
            <person name="von Dassow P."/>
            <person name="Valentin K."/>
            <person name="Van de Peer Y."/>
            <person name="Wheeler G."/>
            <person name="Dacks J.B."/>
            <person name="Delwiche C.F."/>
            <person name="Dyhrman S.T."/>
            <person name="Glockner G."/>
            <person name="John U."/>
            <person name="Richards T."/>
            <person name="Worden A.Z."/>
            <person name="Zhang X."/>
            <person name="Grigoriev I.V."/>
            <person name="Allen A.E."/>
            <person name="Bidle K."/>
            <person name="Borodovsky M."/>
            <person name="Bowler C."/>
            <person name="Brownlee C."/>
            <person name="Cock J.M."/>
            <person name="Elias M."/>
            <person name="Gladyshev V.N."/>
            <person name="Groth M."/>
            <person name="Guda C."/>
            <person name="Hadaegh A."/>
            <person name="Iglesias-Rodriguez M.D."/>
            <person name="Jenkins J."/>
            <person name="Jones B.M."/>
            <person name="Lawson T."/>
            <person name="Leese F."/>
            <person name="Lindquist E."/>
            <person name="Lobanov A."/>
            <person name="Lomsadze A."/>
            <person name="Malik S.B."/>
            <person name="Marsh M.E."/>
            <person name="Mackinder L."/>
            <person name="Mock T."/>
            <person name="Mueller-Roeber B."/>
            <person name="Pagarete A."/>
            <person name="Parker M."/>
            <person name="Probert I."/>
            <person name="Quesneville H."/>
            <person name="Raines C."/>
            <person name="Rensing S.A."/>
            <person name="Riano-Pachon D.M."/>
            <person name="Richier S."/>
            <person name="Rokitta S."/>
            <person name="Shiraiwa Y."/>
            <person name="Soanes D.M."/>
            <person name="van der Giezen M."/>
            <person name="Wahlund T.M."/>
            <person name="Williams B."/>
            <person name="Wilson W."/>
            <person name="Wolfe G."/>
            <person name="Wurch L.L."/>
        </authorList>
    </citation>
    <scope>NUCLEOTIDE SEQUENCE</scope>
</reference>
<evidence type="ECO:0008006" key="4">
    <source>
        <dbReference type="Google" id="ProtNLM"/>
    </source>
</evidence>
<name>A0A0D3KQD0_EMIH1</name>
<dbReference type="AlphaFoldDB" id="A0A0D3KQD0"/>
<protein>
    <recommendedName>
        <fullName evidence="4">Secreted protein</fullName>
    </recommendedName>
</protein>
<dbReference type="GeneID" id="17283235"/>
<dbReference type="EnsemblProtists" id="EOD37965">
    <property type="protein sequence ID" value="EOD37965"/>
    <property type="gene ID" value="EMIHUDRAFT_440233"/>
</dbReference>
<evidence type="ECO:0000313" key="2">
    <source>
        <dbReference type="EnsemblProtists" id="EOD37965"/>
    </source>
</evidence>
<dbReference type="Proteomes" id="UP000013827">
    <property type="component" value="Unassembled WGS sequence"/>
</dbReference>
<feature type="region of interest" description="Disordered" evidence="1">
    <location>
        <begin position="23"/>
        <end position="58"/>
    </location>
</feature>
<accession>A0A0D3KQD0</accession>
<keyword evidence="3" id="KW-1185">Reference proteome</keyword>
<dbReference type="HOGENOM" id="CLU_2662051_0_0_1"/>
<organism evidence="2 3">
    <name type="scientific">Emiliania huxleyi (strain CCMP1516)</name>
    <dbReference type="NCBI Taxonomy" id="280463"/>
    <lineage>
        <taxon>Eukaryota</taxon>
        <taxon>Haptista</taxon>
        <taxon>Haptophyta</taxon>
        <taxon>Prymnesiophyceae</taxon>
        <taxon>Isochrysidales</taxon>
        <taxon>Noelaerhabdaceae</taxon>
        <taxon>Emiliania</taxon>
    </lineage>
</organism>
<dbReference type="PaxDb" id="2903-EOD37965"/>
<proteinExistence type="predicted"/>
<dbReference type="RefSeq" id="XP_005790394.1">
    <property type="nucleotide sequence ID" value="XM_005790337.1"/>
</dbReference>